<organism evidence="3 4">
    <name type="scientific">Roseimicrobium gellanilyticum</name>
    <dbReference type="NCBI Taxonomy" id="748857"/>
    <lineage>
        <taxon>Bacteria</taxon>
        <taxon>Pseudomonadati</taxon>
        <taxon>Verrucomicrobiota</taxon>
        <taxon>Verrucomicrobiia</taxon>
        <taxon>Verrucomicrobiales</taxon>
        <taxon>Verrucomicrobiaceae</taxon>
        <taxon>Roseimicrobium</taxon>
    </lineage>
</organism>
<evidence type="ECO:0000259" key="2">
    <source>
        <dbReference type="SMART" id="SM00014"/>
    </source>
</evidence>
<feature type="transmembrane region" description="Helical" evidence="1">
    <location>
        <begin position="20"/>
        <end position="38"/>
    </location>
</feature>
<keyword evidence="1" id="KW-1133">Transmembrane helix</keyword>
<dbReference type="SMART" id="SM00014">
    <property type="entry name" value="acidPPc"/>
    <property type="match status" value="1"/>
</dbReference>
<evidence type="ECO:0000256" key="1">
    <source>
        <dbReference type="SAM" id="Phobius"/>
    </source>
</evidence>
<evidence type="ECO:0000313" key="4">
    <source>
        <dbReference type="Proteomes" id="UP000253426"/>
    </source>
</evidence>
<keyword evidence="1" id="KW-0812">Transmembrane</keyword>
<feature type="transmembrane region" description="Helical" evidence="1">
    <location>
        <begin position="210"/>
        <end position="231"/>
    </location>
</feature>
<comment type="caution">
    <text evidence="3">The sequence shown here is derived from an EMBL/GenBank/DDBJ whole genome shotgun (WGS) entry which is preliminary data.</text>
</comment>
<dbReference type="Pfam" id="PF01569">
    <property type="entry name" value="PAP2"/>
    <property type="match status" value="1"/>
</dbReference>
<name>A0A366HQR3_9BACT</name>
<dbReference type="EMBL" id="QNRR01000002">
    <property type="protein sequence ID" value="RBP45995.1"/>
    <property type="molecule type" value="Genomic_DNA"/>
</dbReference>
<dbReference type="PANTHER" id="PTHR14969">
    <property type="entry name" value="SPHINGOSINE-1-PHOSPHATE PHOSPHOHYDROLASE"/>
    <property type="match status" value="1"/>
</dbReference>
<feature type="transmembrane region" description="Helical" evidence="1">
    <location>
        <begin position="83"/>
        <end position="105"/>
    </location>
</feature>
<sequence length="249" mass="26842">MKKVTLFQQVRDYLAKQGLLEMGMLLAVLGLVGSIWAFSEVADEVMDAETDHFDAVILRAFRVPGDLNTGIGPKWMPTVVGDLTALGGAAVLTLIVLIVLAFLLLRRKWGSAVLVLCASLGGALISTTLKGLFQRARPSVVPHLTEVTSMSFPSGHSMLSAVIYLTLGALLARTTKDRKVKAFFLFTALFITVMVGTTRVYLGVHFPTDVLAGWCAGTTWALLCVIIARWLQKKRVVEPPGESATPADG</sequence>
<reference evidence="3 4" key="1">
    <citation type="submission" date="2018-06" db="EMBL/GenBank/DDBJ databases">
        <title>Genomic Encyclopedia of Type Strains, Phase IV (KMG-IV): sequencing the most valuable type-strain genomes for metagenomic binning, comparative biology and taxonomic classification.</title>
        <authorList>
            <person name="Goeker M."/>
        </authorList>
    </citation>
    <scope>NUCLEOTIDE SEQUENCE [LARGE SCALE GENOMIC DNA]</scope>
    <source>
        <strain evidence="3 4">DSM 25532</strain>
    </source>
</reference>
<gene>
    <name evidence="3" type="ORF">DES53_102380</name>
</gene>
<dbReference type="SUPFAM" id="SSF48317">
    <property type="entry name" value="Acid phosphatase/Vanadium-dependent haloperoxidase"/>
    <property type="match status" value="1"/>
</dbReference>
<feature type="transmembrane region" description="Helical" evidence="1">
    <location>
        <begin position="112"/>
        <end position="133"/>
    </location>
</feature>
<dbReference type="Gene3D" id="1.20.144.10">
    <property type="entry name" value="Phosphatidic acid phosphatase type 2/haloperoxidase"/>
    <property type="match status" value="2"/>
</dbReference>
<dbReference type="PANTHER" id="PTHR14969:SF13">
    <property type="entry name" value="AT30094P"/>
    <property type="match status" value="1"/>
</dbReference>
<feature type="transmembrane region" description="Helical" evidence="1">
    <location>
        <begin position="183"/>
        <end position="204"/>
    </location>
</feature>
<feature type="transmembrane region" description="Helical" evidence="1">
    <location>
        <begin position="153"/>
        <end position="171"/>
    </location>
</feature>
<keyword evidence="4" id="KW-1185">Reference proteome</keyword>
<dbReference type="AlphaFoldDB" id="A0A366HQR3"/>
<dbReference type="CDD" id="cd03392">
    <property type="entry name" value="PAP2_like_2"/>
    <property type="match status" value="1"/>
</dbReference>
<protein>
    <submittedName>
        <fullName evidence="3">Undecaprenyl-diphosphatase</fullName>
    </submittedName>
</protein>
<keyword evidence="1" id="KW-0472">Membrane</keyword>
<feature type="domain" description="Phosphatidic acid phosphatase type 2/haloperoxidase" evidence="2">
    <location>
        <begin position="112"/>
        <end position="225"/>
    </location>
</feature>
<dbReference type="InterPro" id="IPR036938">
    <property type="entry name" value="PAP2/HPO_sf"/>
</dbReference>
<proteinExistence type="predicted"/>
<dbReference type="InterPro" id="IPR000326">
    <property type="entry name" value="PAP2/HPO"/>
</dbReference>
<evidence type="ECO:0000313" key="3">
    <source>
        <dbReference type="EMBL" id="RBP45995.1"/>
    </source>
</evidence>
<accession>A0A366HQR3</accession>
<dbReference type="Proteomes" id="UP000253426">
    <property type="component" value="Unassembled WGS sequence"/>
</dbReference>
<dbReference type="RefSeq" id="WP_245958110.1">
    <property type="nucleotide sequence ID" value="NZ_QNRR01000002.1"/>
</dbReference>